<evidence type="ECO:0000256" key="4">
    <source>
        <dbReference type="ARBA" id="ARBA00022884"/>
    </source>
</evidence>
<feature type="active site" description="Proton acceptor" evidence="7">
    <location>
        <position position="19"/>
    </location>
</feature>
<dbReference type="Gene3D" id="3.40.50.1470">
    <property type="entry name" value="Peptidyl-tRNA hydrolase"/>
    <property type="match status" value="1"/>
</dbReference>
<proteinExistence type="inferred from homology"/>
<dbReference type="HAMAP" id="MF_00083">
    <property type="entry name" value="Pept_tRNA_hydro_bact"/>
    <property type="match status" value="1"/>
</dbReference>
<dbReference type="GO" id="GO:0006515">
    <property type="term" value="P:protein quality control for misfolded or incompletely synthesized proteins"/>
    <property type="evidence" value="ECO:0007669"/>
    <property type="project" value="UniProtKB-UniRule"/>
</dbReference>
<evidence type="ECO:0000313" key="10">
    <source>
        <dbReference type="EMBL" id="KJJ83734.1"/>
    </source>
</evidence>
<comment type="subunit">
    <text evidence="7">Monomer.</text>
</comment>
<dbReference type="GO" id="GO:0000049">
    <property type="term" value="F:tRNA binding"/>
    <property type="evidence" value="ECO:0007669"/>
    <property type="project" value="UniProtKB-UniRule"/>
</dbReference>
<dbReference type="Pfam" id="PF01195">
    <property type="entry name" value="Pept_tRNA_hydro"/>
    <property type="match status" value="1"/>
</dbReference>
<feature type="site" description="Discriminates between blocked and unblocked aminoacyl-tRNA" evidence="7">
    <location>
        <position position="9"/>
    </location>
</feature>
<comment type="caution">
    <text evidence="10">The sequence shown here is derived from an EMBL/GenBank/DDBJ whole genome shotgun (WGS) entry which is preliminary data.</text>
</comment>
<dbReference type="AlphaFoldDB" id="A0A0F0CP07"/>
<name>A0A0F0CP07_9BACT</name>
<organism evidence="10 11">
    <name type="scientific">Candidatus Omnitrophus magneticus</name>
    <dbReference type="NCBI Taxonomy" id="1609969"/>
    <lineage>
        <taxon>Bacteria</taxon>
        <taxon>Pseudomonadati</taxon>
        <taxon>Candidatus Omnitrophota</taxon>
        <taxon>Candidatus Omnitrophus</taxon>
    </lineage>
</organism>
<protein>
    <recommendedName>
        <fullName evidence="6 7">Peptidyl-tRNA hydrolase</fullName>
        <shortName evidence="7">Pth</shortName>
        <ecNumber evidence="1 7">3.1.1.29</ecNumber>
    </recommendedName>
</protein>
<accession>A0A0F0CP07</accession>
<evidence type="ECO:0000256" key="7">
    <source>
        <dbReference type="HAMAP-Rule" id="MF_00083"/>
    </source>
</evidence>
<dbReference type="InterPro" id="IPR018171">
    <property type="entry name" value="Pept_tRNA_hydro_CS"/>
</dbReference>
<dbReference type="SUPFAM" id="SSF53178">
    <property type="entry name" value="Peptidyl-tRNA hydrolase-like"/>
    <property type="match status" value="1"/>
</dbReference>
<evidence type="ECO:0000256" key="3">
    <source>
        <dbReference type="ARBA" id="ARBA00022801"/>
    </source>
</evidence>
<evidence type="ECO:0000256" key="2">
    <source>
        <dbReference type="ARBA" id="ARBA00022555"/>
    </source>
</evidence>
<feature type="binding site" evidence="7">
    <location>
        <position position="112"/>
    </location>
    <ligand>
        <name>tRNA</name>
        <dbReference type="ChEBI" id="CHEBI:17843"/>
    </ligand>
</feature>
<evidence type="ECO:0000256" key="6">
    <source>
        <dbReference type="ARBA" id="ARBA00050038"/>
    </source>
</evidence>
<dbReference type="PANTHER" id="PTHR17224:SF1">
    <property type="entry name" value="PEPTIDYL-TRNA HYDROLASE"/>
    <property type="match status" value="1"/>
</dbReference>
<reference evidence="10 11" key="1">
    <citation type="submission" date="2015-02" db="EMBL/GenBank/DDBJ databases">
        <title>Single-cell genomics of uncultivated deep-branching MTB reveals a conserved set of magnetosome genes.</title>
        <authorList>
            <person name="Kolinko S."/>
            <person name="Richter M."/>
            <person name="Glockner F.O."/>
            <person name="Brachmann A."/>
            <person name="Schuler D."/>
        </authorList>
    </citation>
    <scope>NUCLEOTIDE SEQUENCE [LARGE SCALE GENOMIC DNA]</scope>
    <source>
        <strain evidence="10">SKK-01</strain>
    </source>
</reference>
<keyword evidence="2 7" id="KW-0820">tRNA-binding</keyword>
<dbReference type="FunFam" id="3.40.50.1470:FF:000001">
    <property type="entry name" value="Peptidyl-tRNA hydrolase"/>
    <property type="match status" value="1"/>
</dbReference>
<dbReference type="EC" id="3.1.1.29" evidence="1 7"/>
<dbReference type="GO" id="GO:0005737">
    <property type="term" value="C:cytoplasm"/>
    <property type="evidence" value="ECO:0007669"/>
    <property type="project" value="UniProtKB-SubCell"/>
</dbReference>
<gene>
    <name evidence="7" type="primary">pth</name>
    <name evidence="10" type="ORF">OMAG_002393</name>
</gene>
<sequence length="185" mass="20467">MKIVIGLGNPGEQYARTKHNMGFDVIDECSLKYGCSVKNKGFSGIYGITRLESEELMLFKPLTYMNLSGEAVQAVFKSKAKEISDILVIVDDLSIPLGTLRLRRQGSSGGHNGLKSIIEKMGNEFARLKIGIGKENMPDEKSGYVLSVFGKEDREKLNDVILKAVECVRVWAISGVDEAMRYANK</sequence>
<evidence type="ECO:0000256" key="1">
    <source>
        <dbReference type="ARBA" id="ARBA00013260"/>
    </source>
</evidence>
<dbReference type="Proteomes" id="UP000033428">
    <property type="component" value="Unassembled WGS sequence"/>
</dbReference>
<keyword evidence="4 7" id="KW-0694">RNA-binding</keyword>
<feature type="site" description="Stabilizes the basic form of H active site to accept a proton" evidence="7">
    <location>
        <position position="91"/>
    </location>
</feature>
<evidence type="ECO:0000256" key="8">
    <source>
        <dbReference type="RuleBase" id="RU000673"/>
    </source>
</evidence>
<comment type="similarity">
    <text evidence="5 7 9">Belongs to the PTH family.</text>
</comment>
<comment type="catalytic activity">
    <reaction evidence="7 8">
        <text>an N-acyl-L-alpha-aminoacyl-tRNA + H2O = an N-acyl-L-amino acid + a tRNA + H(+)</text>
        <dbReference type="Rhea" id="RHEA:54448"/>
        <dbReference type="Rhea" id="RHEA-COMP:10123"/>
        <dbReference type="Rhea" id="RHEA-COMP:13883"/>
        <dbReference type="ChEBI" id="CHEBI:15377"/>
        <dbReference type="ChEBI" id="CHEBI:15378"/>
        <dbReference type="ChEBI" id="CHEBI:59874"/>
        <dbReference type="ChEBI" id="CHEBI:78442"/>
        <dbReference type="ChEBI" id="CHEBI:138191"/>
        <dbReference type="EC" id="3.1.1.29"/>
    </reaction>
</comment>
<dbReference type="PATRIC" id="fig|1609969.3.peg.2562"/>
<dbReference type="InterPro" id="IPR001328">
    <property type="entry name" value="Pept_tRNA_hydro"/>
</dbReference>
<dbReference type="PANTHER" id="PTHR17224">
    <property type="entry name" value="PEPTIDYL-TRNA HYDROLASE"/>
    <property type="match status" value="1"/>
</dbReference>
<dbReference type="CDD" id="cd00462">
    <property type="entry name" value="PTH"/>
    <property type="match status" value="1"/>
</dbReference>
<dbReference type="GO" id="GO:0072344">
    <property type="term" value="P:rescue of stalled ribosome"/>
    <property type="evidence" value="ECO:0007669"/>
    <property type="project" value="UniProtKB-UniRule"/>
</dbReference>
<feature type="binding site" evidence="7">
    <location>
        <position position="14"/>
    </location>
    <ligand>
        <name>tRNA</name>
        <dbReference type="ChEBI" id="CHEBI:17843"/>
    </ligand>
</feature>
<evidence type="ECO:0000256" key="5">
    <source>
        <dbReference type="ARBA" id="ARBA00038063"/>
    </source>
</evidence>
<dbReference type="InterPro" id="IPR036416">
    <property type="entry name" value="Pept_tRNA_hydro_sf"/>
</dbReference>
<feature type="binding site" evidence="7">
    <location>
        <position position="64"/>
    </location>
    <ligand>
        <name>tRNA</name>
        <dbReference type="ChEBI" id="CHEBI:17843"/>
    </ligand>
</feature>
<dbReference type="PROSITE" id="PS01196">
    <property type="entry name" value="PEPT_TRNA_HYDROL_2"/>
    <property type="match status" value="1"/>
</dbReference>
<comment type="function">
    <text evidence="7">Catalyzes the release of premature peptidyl moieties from peptidyl-tRNA molecules trapped in stalled 50S ribosomal subunits, and thus maintains levels of free tRNAs and 50S ribosomes.</text>
</comment>
<comment type="subcellular location">
    <subcellularLocation>
        <location evidence="7">Cytoplasm</location>
    </subcellularLocation>
</comment>
<evidence type="ECO:0000256" key="9">
    <source>
        <dbReference type="RuleBase" id="RU004320"/>
    </source>
</evidence>
<dbReference type="PROSITE" id="PS01195">
    <property type="entry name" value="PEPT_TRNA_HYDROL_1"/>
    <property type="match status" value="1"/>
</dbReference>
<keyword evidence="3 7" id="KW-0378">Hydrolase</keyword>
<comment type="function">
    <text evidence="7">Hydrolyzes ribosome-free peptidyl-tRNAs (with 1 or more amino acids incorporated), which drop off the ribosome during protein synthesis, or as a result of ribosome stalling.</text>
</comment>
<dbReference type="GO" id="GO:0004045">
    <property type="term" value="F:peptidyl-tRNA hydrolase activity"/>
    <property type="evidence" value="ECO:0007669"/>
    <property type="project" value="UniProtKB-UniRule"/>
</dbReference>
<keyword evidence="7" id="KW-0963">Cytoplasm</keyword>
<dbReference type="NCBIfam" id="TIGR00447">
    <property type="entry name" value="pth"/>
    <property type="match status" value="1"/>
</dbReference>
<keyword evidence="11" id="KW-1185">Reference proteome</keyword>
<dbReference type="EMBL" id="JYNY01000495">
    <property type="protein sequence ID" value="KJJ83734.1"/>
    <property type="molecule type" value="Genomic_DNA"/>
</dbReference>
<feature type="binding site" evidence="7">
    <location>
        <position position="66"/>
    </location>
    <ligand>
        <name>tRNA</name>
        <dbReference type="ChEBI" id="CHEBI:17843"/>
    </ligand>
</feature>
<evidence type="ECO:0000313" key="11">
    <source>
        <dbReference type="Proteomes" id="UP000033428"/>
    </source>
</evidence>